<comment type="caution">
    <text evidence="4">The sequence shown here is derived from an EMBL/GenBank/DDBJ whole genome shotgun (WGS) entry which is preliminary data.</text>
</comment>
<dbReference type="Pfam" id="PF08887">
    <property type="entry name" value="GAD-like"/>
    <property type="match status" value="1"/>
</dbReference>
<sequence>MRDEDFEYFSSKFGEATKRTPVPAKSLKKWRKKLPDQLLKYWEQEGWCEYANGLFCTVNPDDYAGLVDDWLADTELEGVDVFHVIARSAFGKLYVCGEKTGRSLSMNCVLHSVSAFENELKPKSKEDLDFSIRSLFACLEPDQLDLKDEDGQPLFERARSKLGPLDPHEIYGFQPAIVLGGEFPARQSGESEGQCAPDAAPHVRRADIPILGDRH</sequence>
<feature type="compositionally biased region" description="Basic and acidic residues" evidence="1">
    <location>
        <begin position="204"/>
        <end position="215"/>
    </location>
</feature>
<organism evidence="4">
    <name type="scientific">Herbaspirillum huttiense subsp. nephrolepidis</name>
    <dbReference type="NCBI Taxonomy" id="3075126"/>
    <lineage>
        <taxon>Bacteria</taxon>
        <taxon>Pseudomonadati</taxon>
        <taxon>Pseudomonadota</taxon>
        <taxon>Betaproteobacteria</taxon>
        <taxon>Burkholderiales</taxon>
        <taxon>Oxalobacteraceae</taxon>
        <taxon>Herbaspirillum</taxon>
    </lineage>
</organism>
<name>A0AAE4G821_9BURK</name>
<protein>
    <submittedName>
        <fullName evidence="4">GAD-like domain-containing protein</fullName>
    </submittedName>
</protein>
<evidence type="ECO:0000256" key="1">
    <source>
        <dbReference type="SAM" id="MobiDB-lite"/>
    </source>
</evidence>
<dbReference type="Pfam" id="PF08906">
    <property type="entry name" value="T6SS_Tdi1_C"/>
    <property type="match status" value="1"/>
</dbReference>
<evidence type="ECO:0000259" key="2">
    <source>
        <dbReference type="Pfam" id="PF08887"/>
    </source>
</evidence>
<dbReference type="EMBL" id="JAVRAA010000004">
    <property type="protein sequence ID" value="MDT0336950.1"/>
    <property type="molecule type" value="Genomic_DNA"/>
</dbReference>
<reference evidence="4" key="1">
    <citation type="submission" date="2023-02" db="EMBL/GenBank/DDBJ databases">
        <title>Description of Herbaspirillum huttiense subsp. nephrolepsisexaltata and Herbaspirillum huttiense subsp. lycopersicon.</title>
        <authorList>
            <person name="Poudel M."/>
            <person name="Sharma A."/>
            <person name="Goss E."/>
            <person name="Tapia J.H."/>
            <person name="Harmon C.M."/>
            <person name="Jones J.B."/>
        </authorList>
    </citation>
    <scope>NUCLEOTIDE SEQUENCE</scope>
    <source>
        <strain evidence="4">NC40101</strain>
    </source>
</reference>
<proteinExistence type="predicted"/>
<dbReference type="InterPro" id="IPR014983">
    <property type="entry name" value="GAD-rel"/>
</dbReference>
<dbReference type="RefSeq" id="WP_310837910.1">
    <property type="nucleotide sequence ID" value="NZ_JAVLSM010000009.1"/>
</dbReference>
<evidence type="ECO:0000313" key="4">
    <source>
        <dbReference type="EMBL" id="MDT0336950.1"/>
    </source>
</evidence>
<accession>A0AAE4G821</accession>
<feature type="domain" description="T6SS immunity protein Tdi1 C-terminal" evidence="3">
    <location>
        <begin position="131"/>
        <end position="182"/>
    </location>
</feature>
<feature type="domain" description="GAD-related" evidence="2">
    <location>
        <begin position="6"/>
        <end position="109"/>
    </location>
</feature>
<feature type="region of interest" description="Disordered" evidence="1">
    <location>
        <begin position="188"/>
        <end position="215"/>
    </location>
</feature>
<dbReference type="AlphaFoldDB" id="A0AAE4G821"/>
<dbReference type="InterPro" id="IPR015002">
    <property type="entry name" value="T6SS_Tdi1_C"/>
</dbReference>
<gene>
    <name evidence="4" type="ORF">RJN63_08950</name>
</gene>
<evidence type="ECO:0000259" key="3">
    <source>
        <dbReference type="Pfam" id="PF08906"/>
    </source>
</evidence>